<dbReference type="InterPro" id="IPR012334">
    <property type="entry name" value="Pectin_lyas_fold"/>
</dbReference>
<dbReference type="OrthoDB" id="2019149at2759"/>
<comment type="catalytic activity">
    <reaction evidence="7">
        <text>[(1-&gt;4)-alpha-D-galacturonosyl methyl ester](n) + n H2O = [(1-&gt;4)-alpha-D-galacturonosyl](n) + n methanol + n H(+)</text>
        <dbReference type="Rhea" id="RHEA:22380"/>
        <dbReference type="Rhea" id="RHEA-COMP:14570"/>
        <dbReference type="Rhea" id="RHEA-COMP:14573"/>
        <dbReference type="ChEBI" id="CHEBI:15377"/>
        <dbReference type="ChEBI" id="CHEBI:15378"/>
        <dbReference type="ChEBI" id="CHEBI:17790"/>
        <dbReference type="ChEBI" id="CHEBI:140522"/>
        <dbReference type="ChEBI" id="CHEBI:140523"/>
        <dbReference type="EC" id="3.1.1.11"/>
    </reaction>
</comment>
<dbReference type="InterPro" id="IPR006501">
    <property type="entry name" value="Pectinesterase_inhib_dom"/>
</dbReference>
<comment type="similarity">
    <text evidence="2">In the N-terminal section; belongs to the PMEI family.</text>
</comment>
<evidence type="ECO:0000313" key="9">
    <source>
        <dbReference type="EMBL" id="PKU60890.1"/>
    </source>
</evidence>
<keyword evidence="10" id="KW-1185">Reference proteome</keyword>
<feature type="signal peptide" evidence="7">
    <location>
        <begin position="1"/>
        <end position="20"/>
    </location>
</feature>
<dbReference type="Proteomes" id="UP000233837">
    <property type="component" value="Unassembled WGS sequence"/>
</dbReference>
<dbReference type="SMART" id="SM00856">
    <property type="entry name" value="PMEI"/>
    <property type="match status" value="1"/>
</dbReference>
<organism evidence="9 10">
    <name type="scientific">Dendrobium catenatum</name>
    <dbReference type="NCBI Taxonomy" id="906689"/>
    <lineage>
        <taxon>Eukaryota</taxon>
        <taxon>Viridiplantae</taxon>
        <taxon>Streptophyta</taxon>
        <taxon>Embryophyta</taxon>
        <taxon>Tracheophyta</taxon>
        <taxon>Spermatophyta</taxon>
        <taxon>Magnoliopsida</taxon>
        <taxon>Liliopsida</taxon>
        <taxon>Asparagales</taxon>
        <taxon>Orchidaceae</taxon>
        <taxon>Epidendroideae</taxon>
        <taxon>Malaxideae</taxon>
        <taxon>Dendrobiinae</taxon>
        <taxon>Dendrobium</taxon>
    </lineage>
</organism>
<dbReference type="InterPro" id="IPR035513">
    <property type="entry name" value="Invertase/methylesterase_inhib"/>
</dbReference>
<name>A0A2I0VBW1_9ASPA</name>
<dbReference type="STRING" id="906689.A0A2I0VBW1"/>
<proteinExistence type="inferred from homology"/>
<evidence type="ECO:0000256" key="7">
    <source>
        <dbReference type="RuleBase" id="RU000589"/>
    </source>
</evidence>
<dbReference type="Pfam" id="PF04043">
    <property type="entry name" value="PMEI"/>
    <property type="match status" value="1"/>
</dbReference>
<dbReference type="PANTHER" id="PTHR31707">
    <property type="entry name" value="PECTINESTERASE"/>
    <property type="match status" value="1"/>
</dbReference>
<feature type="active site" evidence="6">
    <location>
        <position position="370"/>
    </location>
</feature>
<dbReference type="GO" id="GO:0030599">
    <property type="term" value="F:pectinesterase activity"/>
    <property type="evidence" value="ECO:0007669"/>
    <property type="project" value="UniProtKB-UniRule"/>
</dbReference>
<dbReference type="FunFam" id="2.160.20.10:FF:000001">
    <property type="entry name" value="Pectinesterase"/>
    <property type="match status" value="1"/>
</dbReference>
<dbReference type="SUPFAM" id="SSF101148">
    <property type="entry name" value="Plant invertase/pectin methylesterase inhibitor"/>
    <property type="match status" value="1"/>
</dbReference>
<evidence type="ECO:0000313" key="10">
    <source>
        <dbReference type="Proteomes" id="UP000233837"/>
    </source>
</evidence>
<gene>
    <name evidence="9" type="primary">PME51</name>
    <name evidence="9" type="ORF">MA16_Dca015434</name>
</gene>
<dbReference type="GO" id="GO:0042545">
    <property type="term" value="P:cell wall modification"/>
    <property type="evidence" value="ECO:0007669"/>
    <property type="project" value="UniProtKB-UniRule"/>
</dbReference>
<evidence type="ECO:0000256" key="1">
    <source>
        <dbReference type="ARBA" id="ARBA00005184"/>
    </source>
</evidence>
<evidence type="ECO:0000256" key="2">
    <source>
        <dbReference type="ARBA" id="ARBA00006027"/>
    </source>
</evidence>
<keyword evidence="5 7" id="KW-0063">Aspartyl esterase</keyword>
<dbReference type="GO" id="GO:0004857">
    <property type="term" value="F:enzyme inhibitor activity"/>
    <property type="evidence" value="ECO:0007669"/>
    <property type="project" value="InterPro"/>
</dbReference>
<dbReference type="InterPro" id="IPR033131">
    <property type="entry name" value="Pectinesterase_Asp_AS"/>
</dbReference>
<dbReference type="PROSITE" id="PS00503">
    <property type="entry name" value="PECTINESTERASE_2"/>
    <property type="match status" value="1"/>
</dbReference>
<dbReference type="UniPathway" id="UPA00545">
    <property type="reaction ID" value="UER00823"/>
</dbReference>
<evidence type="ECO:0000256" key="3">
    <source>
        <dbReference type="ARBA" id="ARBA00007786"/>
    </source>
</evidence>
<keyword evidence="7" id="KW-0732">Signal</keyword>
<accession>A0A2I0VBW1</accession>
<dbReference type="Gene3D" id="2.160.20.10">
    <property type="entry name" value="Single-stranded right-handed beta-helix, Pectin lyase-like"/>
    <property type="match status" value="1"/>
</dbReference>
<dbReference type="Pfam" id="PF01095">
    <property type="entry name" value="Pectinesterase"/>
    <property type="match status" value="1"/>
</dbReference>
<dbReference type="AlphaFoldDB" id="A0A2I0VBW1"/>
<evidence type="ECO:0000256" key="6">
    <source>
        <dbReference type="PROSITE-ProRule" id="PRU10040"/>
    </source>
</evidence>
<evidence type="ECO:0000259" key="8">
    <source>
        <dbReference type="SMART" id="SM00856"/>
    </source>
</evidence>
<feature type="domain" description="Pectinesterase inhibitor" evidence="8">
    <location>
        <begin position="24"/>
        <end position="172"/>
    </location>
</feature>
<feature type="chain" id="PRO_5013987167" description="Pectinesterase" evidence="7">
    <location>
        <begin position="21"/>
        <end position="532"/>
    </location>
</feature>
<reference evidence="9 10" key="2">
    <citation type="journal article" date="2017" name="Nature">
        <title>The Apostasia genome and the evolution of orchids.</title>
        <authorList>
            <person name="Zhang G.Q."/>
            <person name="Liu K.W."/>
            <person name="Li Z."/>
            <person name="Lohaus R."/>
            <person name="Hsiao Y.Y."/>
            <person name="Niu S.C."/>
            <person name="Wang J.Y."/>
            <person name="Lin Y.C."/>
            <person name="Xu Q."/>
            <person name="Chen L.J."/>
            <person name="Yoshida K."/>
            <person name="Fujiwara S."/>
            <person name="Wang Z.W."/>
            <person name="Zhang Y.Q."/>
            <person name="Mitsuda N."/>
            <person name="Wang M."/>
            <person name="Liu G.H."/>
            <person name="Pecoraro L."/>
            <person name="Huang H.X."/>
            <person name="Xiao X.J."/>
            <person name="Lin M."/>
            <person name="Wu X.Y."/>
            <person name="Wu W.L."/>
            <person name="Chen Y.Y."/>
            <person name="Chang S.B."/>
            <person name="Sakamoto S."/>
            <person name="Ohme-Takagi M."/>
            <person name="Yagi M."/>
            <person name="Zeng S.J."/>
            <person name="Shen C.Y."/>
            <person name="Yeh C.M."/>
            <person name="Luo Y.B."/>
            <person name="Tsai W.C."/>
            <person name="Van de Peer Y."/>
            <person name="Liu Z.J."/>
        </authorList>
    </citation>
    <scope>NUCLEOTIDE SEQUENCE [LARGE SCALE GENOMIC DNA]</scope>
    <source>
        <tissue evidence="9">The whole plant</tissue>
    </source>
</reference>
<evidence type="ECO:0000256" key="4">
    <source>
        <dbReference type="ARBA" id="ARBA00022801"/>
    </source>
</evidence>
<dbReference type="Gene3D" id="1.20.140.40">
    <property type="entry name" value="Invertase/pectin methylesterase inhibitor family protein"/>
    <property type="match status" value="1"/>
</dbReference>
<reference evidence="9 10" key="1">
    <citation type="journal article" date="2016" name="Sci. Rep.">
        <title>The Dendrobium catenatum Lindl. genome sequence provides insights into polysaccharide synthase, floral development and adaptive evolution.</title>
        <authorList>
            <person name="Zhang G.Q."/>
            <person name="Xu Q."/>
            <person name="Bian C."/>
            <person name="Tsai W.C."/>
            <person name="Yeh C.M."/>
            <person name="Liu K.W."/>
            <person name="Yoshida K."/>
            <person name="Zhang L.S."/>
            <person name="Chang S.B."/>
            <person name="Chen F."/>
            <person name="Shi Y."/>
            <person name="Su Y.Y."/>
            <person name="Zhang Y.Q."/>
            <person name="Chen L.J."/>
            <person name="Yin Y."/>
            <person name="Lin M."/>
            <person name="Huang H."/>
            <person name="Deng H."/>
            <person name="Wang Z.W."/>
            <person name="Zhu S.L."/>
            <person name="Zhao X."/>
            <person name="Deng C."/>
            <person name="Niu S.C."/>
            <person name="Huang J."/>
            <person name="Wang M."/>
            <person name="Liu G.H."/>
            <person name="Yang H.J."/>
            <person name="Xiao X.J."/>
            <person name="Hsiao Y.Y."/>
            <person name="Wu W.L."/>
            <person name="Chen Y.Y."/>
            <person name="Mitsuda N."/>
            <person name="Ohme-Takagi M."/>
            <person name="Luo Y.B."/>
            <person name="Van de Peer Y."/>
            <person name="Liu Z.J."/>
        </authorList>
    </citation>
    <scope>NUCLEOTIDE SEQUENCE [LARGE SCALE GENOMIC DNA]</scope>
    <source>
        <tissue evidence="9">The whole plant</tissue>
    </source>
</reference>
<protein>
    <recommendedName>
        <fullName evidence="7">Pectinesterase</fullName>
        <ecNumber evidence="7">3.1.1.11</ecNumber>
    </recommendedName>
</protein>
<comment type="pathway">
    <text evidence="1 7">Glycan metabolism; pectin degradation; 2-dehydro-3-deoxy-D-gluconate from pectin: step 1/5.</text>
</comment>
<dbReference type="EMBL" id="KZ503875">
    <property type="protein sequence ID" value="PKU60890.1"/>
    <property type="molecule type" value="Genomic_DNA"/>
</dbReference>
<sequence length="532" mass="57696">MATTLLSLFLLLAAVSSSAAADSSLLPVILNACKASRFPDSCADRLCNSTPPIPPNASASYIILTIFNTSLSDLFTASSTVQSILDSSASNLNRTNAARICLEVLSYSTHRLSAAASSDLLSPDSRTWAGASLLYQYDCWSALKYVNGTSQVAAAMTFLTDLSNRTSDGLSMLAALHRYGANTSLWGPPQTERDGYWDSPSEIPAIDGYRGVPVDLPANFTVCKDEGCDYKTVQAAVDAAPAYVSGGRFVIWIKAGVYDEIVRVPIEKTNLVFVGDGMSKTVITGDLNADQVGVTTYSTATVAVAGDGFMARDLTFQNTAGPDAHQAVAFRADGDFTVLDTVELSGHQDTLYAHSLRQYYKSCIISGTVDFIFGNSAAVFDDCLIIIVTRQFSPTKGESDTVTAHGRTDPAQPTGFVFHNCQLNASEEYWSLYKKNPSLHRVYLGRPWKEYSRTVFISCYLEEFLKPEGWLPWSGDFALETLYYGEFESRGPGANAAARVPWSSQIPAEHVGVYSVENFIQGDQWIPTASSR</sequence>
<comment type="similarity">
    <text evidence="3">In the C-terminal section; belongs to the pectinesterase family.</text>
</comment>
<dbReference type="CDD" id="cd15798">
    <property type="entry name" value="PMEI-like_3"/>
    <property type="match status" value="1"/>
</dbReference>
<dbReference type="InterPro" id="IPR000070">
    <property type="entry name" value="Pectinesterase_cat"/>
</dbReference>
<keyword evidence="4 7" id="KW-0378">Hydrolase</keyword>
<dbReference type="GO" id="GO:0045490">
    <property type="term" value="P:pectin catabolic process"/>
    <property type="evidence" value="ECO:0007669"/>
    <property type="project" value="UniProtKB-UniRule"/>
</dbReference>
<evidence type="ECO:0000256" key="5">
    <source>
        <dbReference type="ARBA" id="ARBA00023085"/>
    </source>
</evidence>
<dbReference type="InterPro" id="IPR011050">
    <property type="entry name" value="Pectin_lyase_fold/virulence"/>
</dbReference>
<dbReference type="SUPFAM" id="SSF51126">
    <property type="entry name" value="Pectin lyase-like"/>
    <property type="match status" value="1"/>
</dbReference>
<dbReference type="EC" id="3.1.1.11" evidence="7"/>